<dbReference type="HOGENOM" id="CLU_1651789_0_0_1"/>
<dbReference type="VEuPathDB" id="FungiDB:ATEG_02723"/>
<keyword evidence="1" id="KW-1133">Transmembrane helix</keyword>
<feature type="transmembrane region" description="Helical" evidence="1">
    <location>
        <begin position="47"/>
        <end position="69"/>
    </location>
</feature>
<protein>
    <recommendedName>
        <fullName evidence="4">MARVEL domain-containing protein</fullName>
    </recommendedName>
</protein>
<evidence type="ECO:0008006" key="4">
    <source>
        <dbReference type="Google" id="ProtNLM"/>
    </source>
</evidence>
<evidence type="ECO:0000256" key="1">
    <source>
        <dbReference type="SAM" id="Phobius"/>
    </source>
</evidence>
<evidence type="ECO:0000313" key="3">
    <source>
        <dbReference type="Proteomes" id="UP000007963"/>
    </source>
</evidence>
<keyword evidence="1" id="KW-0472">Membrane</keyword>
<dbReference type="OrthoDB" id="10495803at2759"/>
<reference evidence="3" key="1">
    <citation type="submission" date="2005-09" db="EMBL/GenBank/DDBJ databases">
        <title>Annotation of the Aspergillus terreus NIH2624 genome.</title>
        <authorList>
            <person name="Birren B.W."/>
            <person name="Lander E.S."/>
            <person name="Galagan J.E."/>
            <person name="Nusbaum C."/>
            <person name="Devon K."/>
            <person name="Henn M."/>
            <person name="Ma L.-J."/>
            <person name="Jaffe D.B."/>
            <person name="Butler J."/>
            <person name="Alvarez P."/>
            <person name="Gnerre S."/>
            <person name="Grabherr M."/>
            <person name="Kleber M."/>
            <person name="Mauceli E.W."/>
            <person name="Brockman W."/>
            <person name="Rounsley S."/>
            <person name="Young S.K."/>
            <person name="LaButti K."/>
            <person name="Pushparaj V."/>
            <person name="DeCaprio D."/>
            <person name="Crawford M."/>
            <person name="Koehrsen M."/>
            <person name="Engels R."/>
            <person name="Montgomery P."/>
            <person name="Pearson M."/>
            <person name="Howarth C."/>
            <person name="Larson L."/>
            <person name="Luoma S."/>
            <person name="White J."/>
            <person name="Alvarado L."/>
            <person name="Kodira C.D."/>
            <person name="Zeng Q."/>
            <person name="Oleary S."/>
            <person name="Yandava C."/>
            <person name="Denning D.W."/>
            <person name="Nierman W.C."/>
            <person name="Milne T."/>
            <person name="Madden K."/>
        </authorList>
    </citation>
    <scope>NUCLEOTIDE SEQUENCE [LARGE SCALE GENOMIC DNA]</scope>
    <source>
        <strain evidence="3">NIH 2624 / FGSC A1156</strain>
    </source>
</reference>
<sequence length="160" mass="17588">MRRKPVLKVATWIHIALRILLLLSGVTLLVFAVYMAVRWGPIRSQKIYPAVLAAASLSIITDIIALILLISKLDYIPTVSFFEAVTLGVGIWGVCSMVFSDYHYSNGPEDRPTGWQHMDGITFGFSICLVCERAISLTAFVIDVFGQNGDNGILSMHLGS</sequence>
<evidence type="ECO:0000313" key="2">
    <source>
        <dbReference type="EMBL" id="EAU37685.1"/>
    </source>
</evidence>
<dbReference type="GeneID" id="4317191"/>
<organism evidence="2 3">
    <name type="scientific">Aspergillus terreus (strain NIH 2624 / FGSC A1156)</name>
    <dbReference type="NCBI Taxonomy" id="341663"/>
    <lineage>
        <taxon>Eukaryota</taxon>
        <taxon>Fungi</taxon>
        <taxon>Dikarya</taxon>
        <taxon>Ascomycota</taxon>
        <taxon>Pezizomycotina</taxon>
        <taxon>Eurotiomycetes</taxon>
        <taxon>Eurotiomycetidae</taxon>
        <taxon>Eurotiales</taxon>
        <taxon>Aspergillaceae</taxon>
        <taxon>Aspergillus</taxon>
        <taxon>Aspergillus subgen. Circumdati</taxon>
    </lineage>
</organism>
<dbReference type="Proteomes" id="UP000007963">
    <property type="component" value="Unassembled WGS sequence"/>
</dbReference>
<dbReference type="AlphaFoldDB" id="Q0CUB1"/>
<feature type="transmembrane region" description="Helical" evidence="1">
    <location>
        <begin position="120"/>
        <end position="146"/>
    </location>
</feature>
<dbReference type="OMA" id="GRDWIHF"/>
<feature type="transmembrane region" description="Helical" evidence="1">
    <location>
        <begin position="12"/>
        <end position="35"/>
    </location>
</feature>
<dbReference type="EMBL" id="CH476596">
    <property type="protein sequence ID" value="EAU37685.1"/>
    <property type="molecule type" value="Genomic_DNA"/>
</dbReference>
<feature type="transmembrane region" description="Helical" evidence="1">
    <location>
        <begin position="81"/>
        <end position="100"/>
    </location>
</feature>
<name>Q0CUB1_ASPTN</name>
<dbReference type="RefSeq" id="XP_001211901.1">
    <property type="nucleotide sequence ID" value="XM_001211901.1"/>
</dbReference>
<accession>Q0CUB1</accession>
<keyword evidence="1" id="KW-0812">Transmembrane</keyword>
<proteinExistence type="predicted"/>
<gene>
    <name evidence="2" type="ORF">ATEG_02723</name>
</gene>